<organism evidence="1 2">
    <name type="scientific">Staphylotrichum tortipilum</name>
    <dbReference type="NCBI Taxonomy" id="2831512"/>
    <lineage>
        <taxon>Eukaryota</taxon>
        <taxon>Fungi</taxon>
        <taxon>Dikarya</taxon>
        <taxon>Ascomycota</taxon>
        <taxon>Pezizomycotina</taxon>
        <taxon>Sordariomycetes</taxon>
        <taxon>Sordariomycetidae</taxon>
        <taxon>Sordariales</taxon>
        <taxon>Chaetomiaceae</taxon>
        <taxon>Staphylotrichum</taxon>
    </lineage>
</organism>
<dbReference type="AlphaFoldDB" id="A0AAN6RR37"/>
<name>A0AAN6RR37_9PEZI</name>
<keyword evidence="2" id="KW-1185">Reference proteome</keyword>
<reference evidence="1" key="1">
    <citation type="journal article" date="2023" name="Mol. Phylogenet. Evol.">
        <title>Genome-scale phylogeny and comparative genomics of the fungal order Sordariales.</title>
        <authorList>
            <person name="Hensen N."/>
            <person name="Bonometti L."/>
            <person name="Westerberg I."/>
            <person name="Brannstrom I.O."/>
            <person name="Guillou S."/>
            <person name="Cros-Aarteil S."/>
            <person name="Calhoun S."/>
            <person name="Haridas S."/>
            <person name="Kuo A."/>
            <person name="Mondo S."/>
            <person name="Pangilinan J."/>
            <person name="Riley R."/>
            <person name="LaButti K."/>
            <person name="Andreopoulos B."/>
            <person name="Lipzen A."/>
            <person name="Chen C."/>
            <person name="Yan M."/>
            <person name="Daum C."/>
            <person name="Ng V."/>
            <person name="Clum A."/>
            <person name="Steindorff A."/>
            <person name="Ohm R.A."/>
            <person name="Martin F."/>
            <person name="Silar P."/>
            <person name="Natvig D.O."/>
            <person name="Lalanne C."/>
            <person name="Gautier V."/>
            <person name="Ament-Velasquez S.L."/>
            <person name="Kruys A."/>
            <person name="Hutchinson M.I."/>
            <person name="Powell A.J."/>
            <person name="Barry K."/>
            <person name="Miller A.N."/>
            <person name="Grigoriev I.V."/>
            <person name="Debuchy R."/>
            <person name="Gladieux P."/>
            <person name="Hiltunen Thoren M."/>
            <person name="Johannesson H."/>
        </authorList>
    </citation>
    <scope>NUCLEOTIDE SEQUENCE</scope>
    <source>
        <strain evidence="1">CBS 103.79</strain>
    </source>
</reference>
<proteinExistence type="predicted"/>
<reference evidence="1" key="2">
    <citation type="submission" date="2023-05" db="EMBL/GenBank/DDBJ databases">
        <authorList>
            <consortium name="Lawrence Berkeley National Laboratory"/>
            <person name="Steindorff A."/>
            <person name="Hensen N."/>
            <person name="Bonometti L."/>
            <person name="Westerberg I."/>
            <person name="Brannstrom I.O."/>
            <person name="Guillou S."/>
            <person name="Cros-Aarteil S."/>
            <person name="Calhoun S."/>
            <person name="Haridas S."/>
            <person name="Kuo A."/>
            <person name="Mondo S."/>
            <person name="Pangilinan J."/>
            <person name="Riley R."/>
            <person name="Labutti K."/>
            <person name="Andreopoulos B."/>
            <person name="Lipzen A."/>
            <person name="Chen C."/>
            <person name="Yanf M."/>
            <person name="Daum C."/>
            <person name="Ng V."/>
            <person name="Clum A."/>
            <person name="Ohm R."/>
            <person name="Martin F."/>
            <person name="Silar P."/>
            <person name="Natvig D."/>
            <person name="Lalanne C."/>
            <person name="Gautier V."/>
            <person name="Ament-Velasquez S.L."/>
            <person name="Kruys A."/>
            <person name="Hutchinson M.I."/>
            <person name="Powell A.J."/>
            <person name="Barry K."/>
            <person name="Miller A.N."/>
            <person name="Grigoriev I.V."/>
            <person name="Debuchy R."/>
            <person name="Gladieux P."/>
            <person name="Thoren M.H."/>
            <person name="Johannesson H."/>
        </authorList>
    </citation>
    <scope>NUCLEOTIDE SEQUENCE</scope>
    <source>
        <strain evidence="1">CBS 103.79</strain>
    </source>
</reference>
<comment type="caution">
    <text evidence="1">The sequence shown here is derived from an EMBL/GenBank/DDBJ whole genome shotgun (WGS) entry which is preliminary data.</text>
</comment>
<gene>
    <name evidence="1" type="ORF">C8A05DRAFT_17350</name>
</gene>
<evidence type="ECO:0000313" key="1">
    <source>
        <dbReference type="EMBL" id="KAK3900332.1"/>
    </source>
</evidence>
<sequence length="85" mass="9520">MKSLMPYDPERVFSKLDVKLRTPIPPTSRPGTAQPWVFQIPHNPREADSQSTLIKTHIINHQNSSPTSMLAAVDQLTKGTMAVMH</sequence>
<accession>A0AAN6RR37</accession>
<dbReference type="Proteomes" id="UP001303889">
    <property type="component" value="Unassembled WGS sequence"/>
</dbReference>
<dbReference type="EMBL" id="MU855682">
    <property type="protein sequence ID" value="KAK3900332.1"/>
    <property type="molecule type" value="Genomic_DNA"/>
</dbReference>
<protein>
    <submittedName>
        <fullName evidence="1">Uncharacterized protein</fullName>
    </submittedName>
</protein>
<evidence type="ECO:0000313" key="2">
    <source>
        <dbReference type="Proteomes" id="UP001303889"/>
    </source>
</evidence>